<reference evidence="2 3" key="1">
    <citation type="submission" date="2020-08" db="EMBL/GenBank/DDBJ databases">
        <title>Sequencing the genomes of 1000 actinobacteria strains.</title>
        <authorList>
            <person name="Klenk H.-P."/>
        </authorList>
    </citation>
    <scope>NUCLEOTIDE SEQUENCE [LARGE SCALE GENOMIC DNA]</scope>
    <source>
        <strain evidence="2 3">DSM 43768</strain>
    </source>
</reference>
<keyword evidence="3" id="KW-1185">Reference proteome</keyword>
<name>A0A7X0P341_9ACTN</name>
<evidence type="ECO:0000313" key="3">
    <source>
        <dbReference type="Proteomes" id="UP000565579"/>
    </source>
</evidence>
<dbReference type="SMART" id="SM00331">
    <property type="entry name" value="PP2C_SIG"/>
    <property type="match status" value="1"/>
</dbReference>
<dbReference type="RefSeq" id="WP_185109125.1">
    <property type="nucleotide sequence ID" value="NZ_BAAAXY010000161.1"/>
</dbReference>
<dbReference type="InterPro" id="IPR001932">
    <property type="entry name" value="PPM-type_phosphatase-like_dom"/>
</dbReference>
<feature type="domain" description="PPM-type phosphatase" evidence="1">
    <location>
        <begin position="2"/>
        <end position="217"/>
    </location>
</feature>
<dbReference type="GO" id="GO:0004722">
    <property type="term" value="F:protein serine/threonine phosphatase activity"/>
    <property type="evidence" value="ECO:0007669"/>
    <property type="project" value="UniProtKB-EC"/>
</dbReference>
<sequence>MITYAAGTRTGLRGENQDRLAADPGNGTFVVADGIGGLADAAVTARTVVEQFPRRVRERVAALAAPGVDRAVTVATAQLNEQIRDTARNGPGTTGAATALLLVRAGHALAVHLGDSRIYLARAGGLALLTQDHVREGRLTRFVGMPGEVLPGVSVHELSGGDRLLLCTDGLTRGVGEEELRTVLNGAGEIEGACELLIGSAAASGVTDDITVIAVQYGVRGRGDGAAQQR</sequence>
<dbReference type="EMBL" id="JACHMI010000001">
    <property type="protein sequence ID" value="MBB6554394.1"/>
    <property type="molecule type" value="Genomic_DNA"/>
</dbReference>
<dbReference type="SMART" id="SM00332">
    <property type="entry name" value="PP2Cc"/>
    <property type="match status" value="1"/>
</dbReference>
<dbReference type="PROSITE" id="PS51746">
    <property type="entry name" value="PPM_2"/>
    <property type="match status" value="1"/>
</dbReference>
<protein>
    <submittedName>
        <fullName evidence="2">Protein phosphatase</fullName>
        <ecNumber evidence="2">3.1.3.16</ecNumber>
    </submittedName>
</protein>
<dbReference type="CDD" id="cd00143">
    <property type="entry name" value="PP2Cc"/>
    <property type="match status" value="1"/>
</dbReference>
<dbReference type="Proteomes" id="UP000565579">
    <property type="component" value="Unassembled WGS sequence"/>
</dbReference>
<evidence type="ECO:0000313" key="2">
    <source>
        <dbReference type="EMBL" id="MBB6554394.1"/>
    </source>
</evidence>
<dbReference type="AlphaFoldDB" id="A0A7X0P341"/>
<accession>A0A7X0P341</accession>
<dbReference type="SUPFAM" id="SSF81606">
    <property type="entry name" value="PP2C-like"/>
    <property type="match status" value="1"/>
</dbReference>
<dbReference type="Gene3D" id="3.60.40.10">
    <property type="entry name" value="PPM-type phosphatase domain"/>
    <property type="match status" value="1"/>
</dbReference>
<comment type="caution">
    <text evidence="2">The sequence shown here is derived from an EMBL/GenBank/DDBJ whole genome shotgun (WGS) entry which is preliminary data.</text>
</comment>
<dbReference type="Pfam" id="PF13672">
    <property type="entry name" value="PP2C_2"/>
    <property type="match status" value="1"/>
</dbReference>
<keyword evidence="2" id="KW-0378">Hydrolase</keyword>
<organism evidence="2 3">
    <name type="scientific">Nonomuraea rubra</name>
    <dbReference type="NCBI Taxonomy" id="46180"/>
    <lineage>
        <taxon>Bacteria</taxon>
        <taxon>Bacillati</taxon>
        <taxon>Actinomycetota</taxon>
        <taxon>Actinomycetes</taxon>
        <taxon>Streptosporangiales</taxon>
        <taxon>Streptosporangiaceae</taxon>
        <taxon>Nonomuraea</taxon>
    </lineage>
</organism>
<dbReference type="EC" id="3.1.3.16" evidence="2"/>
<dbReference type="InterPro" id="IPR036457">
    <property type="entry name" value="PPM-type-like_dom_sf"/>
</dbReference>
<evidence type="ECO:0000259" key="1">
    <source>
        <dbReference type="PROSITE" id="PS51746"/>
    </source>
</evidence>
<proteinExistence type="predicted"/>
<gene>
    <name evidence="2" type="ORF">HD593_009189</name>
</gene>